<dbReference type="SUPFAM" id="SSF46785">
    <property type="entry name" value="Winged helix' DNA-binding domain"/>
    <property type="match status" value="1"/>
</dbReference>
<dbReference type="STRING" id="765698.Mesci_5885"/>
<dbReference type="GeneID" id="90993122"/>
<organism evidence="5 6">
    <name type="scientific">Mesorhizobium ciceri biovar biserrulae (strain HAMBI 2942 / LMG 23838 / WSM1271)</name>
    <dbReference type="NCBI Taxonomy" id="765698"/>
    <lineage>
        <taxon>Bacteria</taxon>
        <taxon>Pseudomonadati</taxon>
        <taxon>Pseudomonadota</taxon>
        <taxon>Alphaproteobacteria</taxon>
        <taxon>Hyphomicrobiales</taxon>
        <taxon>Phyllobacteriaceae</taxon>
        <taxon>Mesorhizobium</taxon>
    </lineage>
</organism>
<evidence type="ECO:0000259" key="4">
    <source>
        <dbReference type="SMART" id="SM00345"/>
    </source>
</evidence>
<dbReference type="HOGENOM" id="CLU_1169575_0_0_5"/>
<reference evidence="6" key="1">
    <citation type="submission" date="2011-01" db="EMBL/GenBank/DDBJ databases">
        <title>Complete sequence of chromosome of Mesorhizobium ciceri bv. biserrulae WSM1271.</title>
        <authorList>
            <person name="Lucas S."/>
            <person name="Copeland A."/>
            <person name="Lapidus A."/>
            <person name="Cheng J.-F."/>
            <person name="Goodwin L."/>
            <person name="Pitluck S."/>
            <person name="Teshima H."/>
            <person name="Detter J.C."/>
            <person name="Han C."/>
            <person name="Tapia R."/>
            <person name="Land M."/>
            <person name="Hauser L."/>
            <person name="Kyrpides N."/>
            <person name="Ivanova N."/>
            <person name="Nandasena K."/>
            <person name="Reeve W.G."/>
            <person name="Howieson J.G."/>
            <person name="O'Hara G."/>
            <person name="Tiwari R.P."/>
            <person name="Woyke T."/>
        </authorList>
    </citation>
    <scope>NUCLEOTIDE SEQUENCE [LARGE SCALE GENOMIC DNA]</scope>
    <source>
        <strain evidence="6">HAMBI 2942 / LMG 23838 / WSM1271</strain>
    </source>
</reference>
<dbReference type="Gene3D" id="1.10.10.10">
    <property type="entry name" value="Winged helix-like DNA-binding domain superfamily/Winged helix DNA-binding domain"/>
    <property type="match status" value="1"/>
</dbReference>
<dbReference type="RefSeq" id="WP_013533552.1">
    <property type="nucleotide sequence ID" value="NC_014923.1"/>
</dbReference>
<evidence type="ECO:0000313" key="6">
    <source>
        <dbReference type="Proteomes" id="UP000007471"/>
    </source>
</evidence>
<dbReference type="AlphaFoldDB" id="E8TJP2"/>
<name>E8TJP2_MESCW</name>
<dbReference type="Proteomes" id="UP000007471">
    <property type="component" value="Chromosome"/>
</dbReference>
<dbReference type="InterPro" id="IPR000524">
    <property type="entry name" value="Tscrpt_reg_HTH_GntR"/>
</dbReference>
<dbReference type="InterPro" id="IPR036388">
    <property type="entry name" value="WH-like_DNA-bd_sf"/>
</dbReference>
<proteinExistence type="predicted"/>
<dbReference type="SUPFAM" id="SSF48008">
    <property type="entry name" value="GntR ligand-binding domain-like"/>
    <property type="match status" value="1"/>
</dbReference>
<dbReference type="KEGG" id="mci:Mesci_5885"/>
<dbReference type="Pfam" id="PF00392">
    <property type="entry name" value="GntR"/>
    <property type="match status" value="1"/>
</dbReference>
<dbReference type="GO" id="GO:0003700">
    <property type="term" value="F:DNA-binding transcription factor activity"/>
    <property type="evidence" value="ECO:0007669"/>
    <property type="project" value="InterPro"/>
</dbReference>
<evidence type="ECO:0000256" key="3">
    <source>
        <dbReference type="ARBA" id="ARBA00023163"/>
    </source>
</evidence>
<sequence>MYRQHEDTPGWDRSKANRLYKALKKLIVDFKVPPDTRLDPRLISVTLKTSVTPLREALIQIETEKYIVGSPRNGYYTRKLDTKQLSDEYGVANAILQGVFRQGPDEHSKLWSTLPTIPSSNDCILFGEFLEVFYEKIAEGGNNGKMLDLVHEFNIRTRYVRLLDLQRPERLSCIISDMRQLVELLDKQDKNGVIANIGRQFSAIIENVPELVLEGNLRAGDTKESWLKTLLSNFDES</sequence>
<dbReference type="InterPro" id="IPR008920">
    <property type="entry name" value="TF_FadR/GntR_C"/>
</dbReference>
<dbReference type="PANTHER" id="PTHR43537">
    <property type="entry name" value="TRANSCRIPTIONAL REGULATOR, GNTR FAMILY"/>
    <property type="match status" value="1"/>
</dbReference>
<accession>E8TJP2</accession>
<gene>
    <name evidence="5" type="ordered locus">Mesci_5885</name>
</gene>
<keyword evidence="3" id="KW-0804">Transcription</keyword>
<feature type="domain" description="HTH gntR-type" evidence="4">
    <location>
        <begin position="19"/>
        <end position="77"/>
    </location>
</feature>
<dbReference type="OrthoDB" id="8087528at2"/>
<protein>
    <submittedName>
        <fullName evidence="5">Regulatory protein GntR HTH</fullName>
    </submittedName>
</protein>
<evidence type="ECO:0000256" key="1">
    <source>
        <dbReference type="ARBA" id="ARBA00023015"/>
    </source>
</evidence>
<dbReference type="PANTHER" id="PTHR43537:SF5">
    <property type="entry name" value="UXU OPERON TRANSCRIPTIONAL REGULATOR"/>
    <property type="match status" value="1"/>
</dbReference>
<keyword evidence="2" id="KW-0238">DNA-binding</keyword>
<evidence type="ECO:0000256" key="2">
    <source>
        <dbReference type="ARBA" id="ARBA00023125"/>
    </source>
</evidence>
<evidence type="ECO:0000313" key="5">
    <source>
        <dbReference type="EMBL" id="ADV14903.1"/>
    </source>
</evidence>
<dbReference type="InterPro" id="IPR036390">
    <property type="entry name" value="WH_DNA-bd_sf"/>
</dbReference>
<keyword evidence="1" id="KW-0805">Transcription regulation</keyword>
<dbReference type="eggNOG" id="COG1802">
    <property type="taxonomic scope" value="Bacteria"/>
</dbReference>
<dbReference type="SMART" id="SM00345">
    <property type="entry name" value="HTH_GNTR"/>
    <property type="match status" value="1"/>
</dbReference>
<dbReference type="GO" id="GO:0003677">
    <property type="term" value="F:DNA binding"/>
    <property type="evidence" value="ECO:0007669"/>
    <property type="project" value="UniProtKB-KW"/>
</dbReference>
<dbReference type="EMBL" id="CP002447">
    <property type="protein sequence ID" value="ADV14903.1"/>
    <property type="molecule type" value="Genomic_DNA"/>
</dbReference>